<dbReference type="GO" id="GO:0032259">
    <property type="term" value="P:methylation"/>
    <property type="evidence" value="ECO:0007669"/>
    <property type="project" value="UniProtKB-KW"/>
</dbReference>
<feature type="domain" description="Methyltransferase" evidence="4">
    <location>
        <begin position="51"/>
        <end position="138"/>
    </location>
</feature>
<keyword evidence="3" id="KW-0472">Membrane</keyword>
<name>A0A9X1LTM4_9MICO</name>
<organism evidence="5 6">
    <name type="scientific">Microbacterium allomyrinae</name>
    <dbReference type="NCBI Taxonomy" id="2830666"/>
    <lineage>
        <taxon>Bacteria</taxon>
        <taxon>Bacillati</taxon>
        <taxon>Actinomycetota</taxon>
        <taxon>Actinomycetes</taxon>
        <taxon>Micrococcales</taxon>
        <taxon>Microbacteriaceae</taxon>
        <taxon>Microbacterium</taxon>
    </lineage>
</organism>
<proteinExistence type="predicted"/>
<dbReference type="EMBL" id="JAGTTN010000001">
    <property type="protein sequence ID" value="MCC2031749.1"/>
    <property type="molecule type" value="Genomic_DNA"/>
</dbReference>
<evidence type="ECO:0000256" key="1">
    <source>
        <dbReference type="ARBA" id="ARBA00022679"/>
    </source>
</evidence>
<dbReference type="InterPro" id="IPR029063">
    <property type="entry name" value="SAM-dependent_MTases_sf"/>
</dbReference>
<dbReference type="PANTHER" id="PTHR43861">
    <property type="entry name" value="TRANS-ACONITATE 2-METHYLTRANSFERASE-RELATED"/>
    <property type="match status" value="1"/>
</dbReference>
<protein>
    <submittedName>
        <fullName evidence="5">Class I SAM-dependent methyltransferase</fullName>
    </submittedName>
</protein>
<keyword evidence="5" id="KW-0489">Methyltransferase</keyword>
<dbReference type="GO" id="GO:0008168">
    <property type="term" value="F:methyltransferase activity"/>
    <property type="evidence" value="ECO:0007669"/>
    <property type="project" value="UniProtKB-KW"/>
</dbReference>
<dbReference type="SUPFAM" id="SSF53335">
    <property type="entry name" value="S-adenosyl-L-methionine-dependent methyltransferases"/>
    <property type="match status" value="1"/>
</dbReference>
<dbReference type="Gene3D" id="3.40.50.150">
    <property type="entry name" value="Vaccinia Virus protein VP39"/>
    <property type="match status" value="1"/>
</dbReference>
<comment type="caution">
    <text evidence="5">The sequence shown here is derived from an EMBL/GenBank/DDBJ whole genome shotgun (WGS) entry which is preliminary data.</text>
</comment>
<feature type="transmembrane region" description="Helical" evidence="3">
    <location>
        <begin position="254"/>
        <end position="272"/>
    </location>
</feature>
<dbReference type="CDD" id="cd02440">
    <property type="entry name" value="AdoMet_MTases"/>
    <property type="match status" value="1"/>
</dbReference>
<keyword evidence="6" id="KW-1185">Reference proteome</keyword>
<dbReference type="Proteomes" id="UP001139354">
    <property type="component" value="Unassembled WGS sequence"/>
</dbReference>
<evidence type="ECO:0000313" key="6">
    <source>
        <dbReference type="Proteomes" id="UP001139354"/>
    </source>
</evidence>
<sequence length="330" mass="35057">MTAEAIEPVDPQTKTLAAYERGAARYAAHTSGVRSPLVDDLLAHVAPGAVVLELGSGPGRDAAALEAAGLVVHRTDGAEPFVATLRAQGHDARVLDVRAEDFGGPYDAVFANAVLLHVPREHLVAVLATALRATKAGGALAASFKKGSGEGWSNAKLEDARHFTYWTEGELAAAADRSRVDSAARLRLHRTDVARALDHRDRAGGGIRHGLTERMPRVPPRHDSASIAWPSGRESYRDDMTTPGRGPSSTARTAVWLGVAGVAAAIVFFPLFTAGMCADSSVPGESYCTSWQQSLVGLETTTWLWLGATAVLCGLAWLLTRPRRRRAEGE</sequence>
<keyword evidence="3" id="KW-0812">Transmembrane</keyword>
<feature type="transmembrane region" description="Helical" evidence="3">
    <location>
        <begin position="302"/>
        <end position="320"/>
    </location>
</feature>
<evidence type="ECO:0000256" key="2">
    <source>
        <dbReference type="SAM" id="MobiDB-lite"/>
    </source>
</evidence>
<keyword evidence="1" id="KW-0808">Transferase</keyword>
<dbReference type="InterPro" id="IPR041698">
    <property type="entry name" value="Methyltransf_25"/>
</dbReference>
<evidence type="ECO:0000259" key="4">
    <source>
        <dbReference type="Pfam" id="PF13649"/>
    </source>
</evidence>
<dbReference type="AlphaFoldDB" id="A0A9X1LTM4"/>
<evidence type="ECO:0000256" key="3">
    <source>
        <dbReference type="SAM" id="Phobius"/>
    </source>
</evidence>
<dbReference type="Pfam" id="PF13649">
    <property type="entry name" value="Methyltransf_25"/>
    <property type="match status" value="1"/>
</dbReference>
<evidence type="ECO:0000313" key="5">
    <source>
        <dbReference type="EMBL" id="MCC2031749.1"/>
    </source>
</evidence>
<reference evidence="5" key="1">
    <citation type="submission" date="2021-04" db="EMBL/GenBank/DDBJ databases">
        <title>Microbacterium tenobrionis sp. nov. and Microbacterium allomyrinae sp. nov., isolated from larvae of Tenobrio molitor and Allomyrina dichotoma, respectively.</title>
        <authorList>
            <person name="Lee S.D."/>
        </authorList>
    </citation>
    <scope>NUCLEOTIDE SEQUENCE</scope>
    <source>
        <strain evidence="5">BWT-G7</strain>
    </source>
</reference>
<dbReference type="RefSeq" id="WP_229383617.1">
    <property type="nucleotide sequence ID" value="NZ_JAGTTN010000001.1"/>
</dbReference>
<accession>A0A9X1LTM4</accession>
<feature type="compositionally biased region" description="Basic and acidic residues" evidence="2">
    <location>
        <begin position="210"/>
        <end position="224"/>
    </location>
</feature>
<keyword evidence="3" id="KW-1133">Transmembrane helix</keyword>
<gene>
    <name evidence="5" type="ORF">KEC57_06065</name>
</gene>
<feature type="region of interest" description="Disordered" evidence="2">
    <location>
        <begin position="205"/>
        <end position="248"/>
    </location>
</feature>